<dbReference type="Pfam" id="PF00753">
    <property type="entry name" value="Lactamase_B"/>
    <property type="match status" value="1"/>
</dbReference>
<dbReference type="SUPFAM" id="SSF56281">
    <property type="entry name" value="Metallo-hydrolase/oxidoreductase"/>
    <property type="match status" value="1"/>
</dbReference>
<keyword evidence="2" id="KW-0378">Hydrolase</keyword>
<accession>A0A2M9G3Y3</accession>
<comment type="caution">
    <text evidence="2">The sequence shown here is derived from an EMBL/GenBank/DDBJ whole genome shotgun (WGS) entry which is preliminary data.</text>
</comment>
<dbReference type="Gene3D" id="1.10.10.10">
    <property type="entry name" value="Winged helix-like DNA-binding domain superfamily/Winged helix DNA-binding domain"/>
    <property type="match status" value="1"/>
</dbReference>
<dbReference type="OrthoDB" id="9802991at2"/>
<reference evidence="2 3" key="1">
    <citation type="submission" date="2017-11" db="EMBL/GenBank/DDBJ databases">
        <title>Draft genome sequence of Rhizobiales bacterium SY3-13.</title>
        <authorList>
            <person name="Sun C."/>
        </authorList>
    </citation>
    <scope>NUCLEOTIDE SEQUENCE [LARGE SCALE GENOMIC DNA]</scope>
    <source>
        <strain evidence="2 3">SY3-13</strain>
    </source>
</reference>
<dbReference type="InterPro" id="IPR050662">
    <property type="entry name" value="Sec-metab_biosynth-thioest"/>
</dbReference>
<dbReference type="PANTHER" id="PTHR23131:SF0">
    <property type="entry name" value="ENDORIBONUCLEASE LACTB2"/>
    <property type="match status" value="1"/>
</dbReference>
<dbReference type="Proteomes" id="UP000229498">
    <property type="component" value="Unassembled WGS sequence"/>
</dbReference>
<dbReference type="PANTHER" id="PTHR23131">
    <property type="entry name" value="ENDORIBONUCLEASE LACTB2"/>
    <property type="match status" value="1"/>
</dbReference>
<dbReference type="InterPro" id="IPR001279">
    <property type="entry name" value="Metallo-B-lactamas"/>
</dbReference>
<name>A0A2M9G3Y3_9PROT</name>
<gene>
    <name evidence="2" type="ORF">CVT23_07120</name>
</gene>
<dbReference type="SMART" id="SM00849">
    <property type="entry name" value="Lactamase_B"/>
    <property type="match status" value="1"/>
</dbReference>
<dbReference type="Pfam" id="PF17778">
    <property type="entry name" value="WHD_BLACT"/>
    <property type="match status" value="1"/>
</dbReference>
<dbReference type="InterPro" id="IPR036388">
    <property type="entry name" value="WH-like_DNA-bd_sf"/>
</dbReference>
<dbReference type="Gene3D" id="3.60.15.10">
    <property type="entry name" value="Ribonuclease Z/Hydroxyacylglutathione hydrolase-like"/>
    <property type="match status" value="1"/>
</dbReference>
<proteinExistence type="predicted"/>
<evidence type="ECO:0000259" key="1">
    <source>
        <dbReference type="SMART" id="SM00849"/>
    </source>
</evidence>
<keyword evidence="3" id="KW-1185">Reference proteome</keyword>
<organism evidence="2 3">
    <name type="scientific">Minwuia thermotolerans</name>
    <dbReference type="NCBI Taxonomy" id="2056226"/>
    <lineage>
        <taxon>Bacteria</taxon>
        <taxon>Pseudomonadati</taxon>
        <taxon>Pseudomonadota</taxon>
        <taxon>Alphaproteobacteria</taxon>
        <taxon>Minwuiales</taxon>
        <taxon>Minwuiaceae</taxon>
        <taxon>Minwuia</taxon>
    </lineage>
</organism>
<evidence type="ECO:0000313" key="3">
    <source>
        <dbReference type="Proteomes" id="UP000229498"/>
    </source>
</evidence>
<dbReference type="GO" id="GO:0016787">
    <property type="term" value="F:hydrolase activity"/>
    <property type="evidence" value="ECO:0007669"/>
    <property type="project" value="UniProtKB-KW"/>
</dbReference>
<dbReference type="CDD" id="cd16278">
    <property type="entry name" value="metallo-hydrolase-like_MBL-fold"/>
    <property type="match status" value="1"/>
</dbReference>
<protein>
    <submittedName>
        <fullName evidence="2">MBL fold metallo-hydrolase</fullName>
    </submittedName>
</protein>
<dbReference type="EMBL" id="PHIG01000028">
    <property type="protein sequence ID" value="PJK30425.1"/>
    <property type="molecule type" value="Genomic_DNA"/>
</dbReference>
<dbReference type="InterPro" id="IPR041516">
    <property type="entry name" value="LACTB2_WH"/>
</dbReference>
<dbReference type="InterPro" id="IPR036866">
    <property type="entry name" value="RibonucZ/Hydroxyglut_hydro"/>
</dbReference>
<evidence type="ECO:0000313" key="2">
    <source>
        <dbReference type="EMBL" id="PJK30425.1"/>
    </source>
</evidence>
<feature type="domain" description="Metallo-beta-lactamase" evidence="1">
    <location>
        <begin position="29"/>
        <end position="201"/>
    </location>
</feature>
<sequence length="287" mass="31442">MDFEYGEPDRLSPLIRRVVCRNPGAFTFMGTGTYIIGEGRVAIVDAGPADPNHIAAVLKAVEGETVTHQLVTHTHVDHSPGARLIKEATGAETWAYGPHGSGKDGPKVEEGGDFDFVPDHQVRDGDVIEGDGWSVECVHTPGHTSNHICFGLREEKALFTGDHIMGWSTTIVSPPDGDMTDYFASLDKLLARDDVRYYPTHGVPIDNVHDFVRAYRAHRQLREQQILEVLADGPKTIPEMVAVMYADVDRSLHRAAARSVFAHLLHMTGDGRVKADGEPTANAAYRV</sequence>
<dbReference type="AlphaFoldDB" id="A0A2M9G3Y3"/>